<name>A0A6G1PIZ3_CHAAH</name>
<reference evidence="3" key="2">
    <citation type="submission" date="2019-02" db="EMBL/GenBank/DDBJ databases">
        <title>Opniocepnalus argus Var Kimnra genome.</title>
        <authorList>
            <person name="Zhou C."/>
            <person name="Xiao S."/>
        </authorList>
    </citation>
    <scope>NUCLEOTIDE SEQUENCE [LARGE SCALE GENOMIC DNA]</scope>
</reference>
<protein>
    <recommendedName>
        <fullName evidence="4">Secreted protein</fullName>
    </recommendedName>
</protein>
<keyword evidence="1" id="KW-0732">Signal</keyword>
<dbReference type="Proteomes" id="UP000503349">
    <property type="component" value="Chromosome 5"/>
</dbReference>
<dbReference type="EMBL" id="CM015716">
    <property type="protein sequence ID" value="KAF3689976.1"/>
    <property type="molecule type" value="Genomic_DNA"/>
</dbReference>
<organism evidence="2 3">
    <name type="scientific">Channa argus</name>
    <name type="common">Northern snakehead</name>
    <name type="synonym">Ophicephalus argus</name>
    <dbReference type="NCBI Taxonomy" id="215402"/>
    <lineage>
        <taxon>Eukaryota</taxon>
        <taxon>Metazoa</taxon>
        <taxon>Chordata</taxon>
        <taxon>Craniata</taxon>
        <taxon>Vertebrata</taxon>
        <taxon>Euteleostomi</taxon>
        <taxon>Actinopterygii</taxon>
        <taxon>Neopterygii</taxon>
        <taxon>Teleostei</taxon>
        <taxon>Neoteleostei</taxon>
        <taxon>Acanthomorphata</taxon>
        <taxon>Anabantaria</taxon>
        <taxon>Anabantiformes</taxon>
        <taxon>Channoidei</taxon>
        <taxon>Channidae</taxon>
        <taxon>Channa</taxon>
    </lineage>
</organism>
<proteinExistence type="predicted"/>
<feature type="signal peptide" evidence="1">
    <location>
        <begin position="1"/>
        <end position="17"/>
    </location>
</feature>
<sequence length="74" mass="8491">MVFLLQLWYFINNATEAVLCATITLHFSVSEVDSWQQDIFLVRSESFINVSTHFVSVPWGLRVVSCYILTTLSC</sequence>
<evidence type="ECO:0008006" key="4">
    <source>
        <dbReference type="Google" id="ProtNLM"/>
    </source>
</evidence>
<feature type="chain" id="PRO_5026126213" description="Secreted protein" evidence="1">
    <location>
        <begin position="18"/>
        <end position="74"/>
    </location>
</feature>
<evidence type="ECO:0000313" key="3">
    <source>
        <dbReference type="Proteomes" id="UP000503349"/>
    </source>
</evidence>
<evidence type="ECO:0000313" key="2">
    <source>
        <dbReference type="EMBL" id="KAF3689976.1"/>
    </source>
</evidence>
<dbReference type="AlphaFoldDB" id="A0A6G1PIZ3"/>
<reference evidence="2 3" key="1">
    <citation type="submission" date="2019-02" db="EMBL/GenBank/DDBJ databases">
        <title>Opniocepnalus argus genome.</title>
        <authorList>
            <person name="Zhou C."/>
            <person name="Xiao S."/>
        </authorList>
    </citation>
    <scope>NUCLEOTIDE SEQUENCE [LARGE SCALE GENOMIC DNA]</scope>
    <source>
        <strain evidence="2">OARG1902GOOAL</strain>
        <tissue evidence="2">Muscle</tissue>
    </source>
</reference>
<keyword evidence="3" id="KW-1185">Reference proteome</keyword>
<evidence type="ECO:0000256" key="1">
    <source>
        <dbReference type="SAM" id="SignalP"/>
    </source>
</evidence>
<gene>
    <name evidence="2" type="ORF">EXN66_Car005648</name>
</gene>
<accession>A0A6G1PIZ3</accession>